<evidence type="ECO:0000256" key="6">
    <source>
        <dbReference type="ARBA" id="ARBA00025448"/>
    </source>
</evidence>
<evidence type="ECO:0000256" key="11">
    <source>
        <dbReference type="ARBA" id="ARBA00032474"/>
    </source>
</evidence>
<evidence type="ECO:0000256" key="12">
    <source>
        <dbReference type="ARBA" id="ARBA00049878"/>
    </source>
</evidence>
<comment type="catalytic activity">
    <reaction evidence="12">
        <text>2 [molybdopterin-synthase sulfur-carrier protein]-C-terminal-Gly-aminoethanethioate + cyclic pyranopterin phosphate + H2O = molybdopterin + 2 [molybdopterin-synthase sulfur-carrier protein]-C-terminal Gly-Gly + 2 H(+)</text>
        <dbReference type="Rhea" id="RHEA:26333"/>
        <dbReference type="Rhea" id="RHEA-COMP:12202"/>
        <dbReference type="Rhea" id="RHEA-COMP:19907"/>
        <dbReference type="ChEBI" id="CHEBI:15377"/>
        <dbReference type="ChEBI" id="CHEBI:15378"/>
        <dbReference type="ChEBI" id="CHEBI:58698"/>
        <dbReference type="ChEBI" id="CHEBI:59648"/>
        <dbReference type="ChEBI" id="CHEBI:90778"/>
        <dbReference type="ChEBI" id="CHEBI:232372"/>
        <dbReference type="EC" id="2.8.1.12"/>
    </reaction>
</comment>
<proteinExistence type="inferred from homology"/>
<dbReference type="Pfam" id="PF02391">
    <property type="entry name" value="MoaE"/>
    <property type="match status" value="1"/>
</dbReference>
<evidence type="ECO:0000313" key="14">
    <source>
        <dbReference type="Proteomes" id="UP000294664"/>
    </source>
</evidence>
<evidence type="ECO:0000256" key="3">
    <source>
        <dbReference type="ARBA" id="ARBA00011950"/>
    </source>
</evidence>
<dbReference type="EC" id="2.8.1.12" evidence="3"/>
<dbReference type="Gene3D" id="3.90.1170.40">
    <property type="entry name" value="Molybdopterin biosynthesis MoaE subunit"/>
    <property type="match status" value="1"/>
</dbReference>
<dbReference type="GO" id="GO:0030366">
    <property type="term" value="F:molybdopterin synthase activity"/>
    <property type="evidence" value="ECO:0007669"/>
    <property type="project" value="UniProtKB-EC"/>
</dbReference>
<dbReference type="AlphaFoldDB" id="A0A4R3M7T6"/>
<dbReference type="Proteomes" id="UP000294664">
    <property type="component" value="Unassembled WGS sequence"/>
</dbReference>
<comment type="pathway">
    <text evidence="1">Cofactor biosynthesis; molybdopterin biosynthesis.</text>
</comment>
<dbReference type="GO" id="GO:0006777">
    <property type="term" value="P:Mo-molybdopterin cofactor biosynthetic process"/>
    <property type="evidence" value="ECO:0007669"/>
    <property type="project" value="UniProtKB-KW"/>
</dbReference>
<evidence type="ECO:0000313" key="13">
    <source>
        <dbReference type="EMBL" id="TCT07687.1"/>
    </source>
</evidence>
<evidence type="ECO:0000256" key="1">
    <source>
        <dbReference type="ARBA" id="ARBA00005046"/>
    </source>
</evidence>
<evidence type="ECO:0000256" key="5">
    <source>
        <dbReference type="ARBA" id="ARBA00023150"/>
    </source>
</evidence>
<gene>
    <name evidence="13" type="ORF">EDC64_101206</name>
</gene>
<dbReference type="EMBL" id="SMAI01000001">
    <property type="protein sequence ID" value="TCT07687.1"/>
    <property type="molecule type" value="Genomic_DNA"/>
</dbReference>
<dbReference type="SUPFAM" id="SSF54690">
    <property type="entry name" value="Molybdopterin synthase subunit MoaE"/>
    <property type="match status" value="1"/>
</dbReference>
<name>A0A4R3M7T6_9HYPH</name>
<evidence type="ECO:0000256" key="10">
    <source>
        <dbReference type="ARBA" id="ARBA00030781"/>
    </source>
</evidence>
<evidence type="ECO:0000256" key="2">
    <source>
        <dbReference type="ARBA" id="ARBA00005426"/>
    </source>
</evidence>
<evidence type="ECO:0000256" key="9">
    <source>
        <dbReference type="ARBA" id="ARBA00030407"/>
    </source>
</evidence>
<comment type="function">
    <text evidence="6">Converts molybdopterin precursor Z into molybdopterin. This requires the incorporation of two sulfur atoms into precursor Z to generate a dithiolene group. The sulfur is provided by MoaD.</text>
</comment>
<dbReference type="PANTHER" id="PTHR23404">
    <property type="entry name" value="MOLYBDOPTERIN SYNTHASE RELATED"/>
    <property type="match status" value="1"/>
</dbReference>
<keyword evidence="5" id="KW-0501">Molybdenum cofactor biosynthesis</keyword>
<sequence length="158" mass="17004">MDRPAPFAVRVQAAPFDTAAEIAALSGDGDVGAVVTFCGLCRADRSTEGAPLSALILEHYPGMAEAEMDRLIDDARGRWPLTGARIVHRFGRIVPGEPIVLVVTASAHRAAAFSAAEFLMDWLKTKAPFWKKEERGAVGDWVAAKVEDDTAAARWTGR</sequence>
<dbReference type="RefSeq" id="WP_132028768.1">
    <property type="nucleotide sequence ID" value="NZ_SMAI01000001.1"/>
</dbReference>
<evidence type="ECO:0000256" key="7">
    <source>
        <dbReference type="ARBA" id="ARBA00026066"/>
    </source>
</evidence>
<protein>
    <recommendedName>
        <fullName evidence="4">Molybdopterin synthase catalytic subunit</fullName>
        <ecNumber evidence="3">2.8.1.12</ecNumber>
    </recommendedName>
    <alternativeName>
        <fullName evidence="10">MPT synthase subunit 2</fullName>
    </alternativeName>
    <alternativeName>
        <fullName evidence="8">Molybdenum cofactor biosynthesis protein E</fullName>
    </alternativeName>
    <alternativeName>
        <fullName evidence="9">Molybdopterin-converting factor large subunit</fullName>
    </alternativeName>
    <alternativeName>
        <fullName evidence="11">Molybdopterin-converting factor subunit 2</fullName>
    </alternativeName>
</protein>
<accession>A0A4R3M7T6</accession>
<organism evidence="13 14">
    <name type="scientific">Aquabacter spiritensis</name>
    <dbReference type="NCBI Taxonomy" id="933073"/>
    <lineage>
        <taxon>Bacteria</taxon>
        <taxon>Pseudomonadati</taxon>
        <taxon>Pseudomonadota</taxon>
        <taxon>Alphaproteobacteria</taxon>
        <taxon>Hyphomicrobiales</taxon>
        <taxon>Xanthobacteraceae</taxon>
        <taxon>Aquabacter</taxon>
    </lineage>
</organism>
<comment type="subunit">
    <text evidence="7">Heterotetramer of 2 MoaD subunits and 2 MoaE subunits. Also stable as homodimer. The enzyme changes between these two forms during catalysis.</text>
</comment>
<keyword evidence="14" id="KW-1185">Reference proteome</keyword>
<comment type="caution">
    <text evidence="13">The sequence shown here is derived from an EMBL/GenBank/DDBJ whole genome shotgun (WGS) entry which is preliminary data.</text>
</comment>
<comment type="similarity">
    <text evidence="2">Belongs to the MoaE family.</text>
</comment>
<evidence type="ECO:0000256" key="8">
    <source>
        <dbReference type="ARBA" id="ARBA00029745"/>
    </source>
</evidence>
<dbReference type="InterPro" id="IPR003448">
    <property type="entry name" value="Mopterin_biosynth_MoaE"/>
</dbReference>
<dbReference type="CDD" id="cd00756">
    <property type="entry name" value="MoaE"/>
    <property type="match status" value="1"/>
</dbReference>
<dbReference type="InterPro" id="IPR036563">
    <property type="entry name" value="MoaE_sf"/>
</dbReference>
<dbReference type="OrthoDB" id="9803224at2"/>
<reference evidence="13 14" key="1">
    <citation type="submission" date="2019-03" db="EMBL/GenBank/DDBJ databases">
        <title>Genomic Encyclopedia of Type Strains, Phase IV (KMG-IV): sequencing the most valuable type-strain genomes for metagenomic binning, comparative biology and taxonomic classification.</title>
        <authorList>
            <person name="Goeker M."/>
        </authorList>
    </citation>
    <scope>NUCLEOTIDE SEQUENCE [LARGE SCALE GENOMIC DNA]</scope>
    <source>
        <strain evidence="13 14">DSM 9035</strain>
    </source>
</reference>
<dbReference type="UniPathway" id="UPA00344"/>
<evidence type="ECO:0000256" key="4">
    <source>
        <dbReference type="ARBA" id="ARBA00013858"/>
    </source>
</evidence>